<dbReference type="InterPro" id="IPR035979">
    <property type="entry name" value="RBD_domain_sf"/>
</dbReference>
<dbReference type="SUPFAM" id="SSF54928">
    <property type="entry name" value="RNA-binding domain, RBD"/>
    <property type="match status" value="1"/>
</dbReference>
<feature type="domain" description="RRM" evidence="5">
    <location>
        <begin position="76"/>
        <end position="154"/>
    </location>
</feature>
<sequence>MNHEQRFPQRNTYNNPTNISSLQRSNMIQHRPRTNEFESDRHSGQVKKRMRWTSPEDFDHRFNSYEQFNTKSFPETAVLLFNIQNAKYPITVDVMHKICSAIGNVLRIVIMRKRGVQALVEFDTPETAALAKTELDGADIYSDCCTLKIDYAKTSRLNVRRNDPDGLDLEAEDNGYSRRKPLLKSPSPSRSEETDTYRPTSNRQEYLSDVSLSYGSLRNSHDLCSRSFEQRLPDTAGVYLNEHKQILQHQHLKDLTSLTHRQPQFLLSNESHLIAQQLDHFITEQPTPGSHVFNIQGLTSKWN</sequence>
<reference evidence="6" key="1">
    <citation type="submission" date="2021-02" db="EMBL/GenBank/DDBJ databases">
        <authorList>
            <person name="Nowell W R."/>
        </authorList>
    </citation>
    <scope>NUCLEOTIDE SEQUENCE</scope>
</reference>
<accession>A0A814R278</accession>
<dbReference type="CDD" id="cd12694">
    <property type="entry name" value="RRM2_hnRNPL_like"/>
    <property type="match status" value="1"/>
</dbReference>
<organism evidence="6 8">
    <name type="scientific">Didymodactylos carnosus</name>
    <dbReference type="NCBI Taxonomy" id="1234261"/>
    <lineage>
        <taxon>Eukaryota</taxon>
        <taxon>Metazoa</taxon>
        <taxon>Spiralia</taxon>
        <taxon>Gnathifera</taxon>
        <taxon>Rotifera</taxon>
        <taxon>Eurotatoria</taxon>
        <taxon>Bdelloidea</taxon>
        <taxon>Philodinida</taxon>
        <taxon>Philodinidae</taxon>
        <taxon>Didymodactylos</taxon>
    </lineage>
</organism>
<keyword evidence="2 3" id="KW-0694">RNA-binding</keyword>
<dbReference type="Gene3D" id="3.30.70.330">
    <property type="match status" value="1"/>
</dbReference>
<dbReference type="InterPro" id="IPR000504">
    <property type="entry name" value="RRM_dom"/>
</dbReference>
<dbReference type="SMART" id="SM00360">
    <property type="entry name" value="RRM"/>
    <property type="match status" value="1"/>
</dbReference>
<evidence type="ECO:0000313" key="8">
    <source>
        <dbReference type="Proteomes" id="UP000663829"/>
    </source>
</evidence>
<keyword evidence="1" id="KW-0677">Repeat</keyword>
<dbReference type="InterPro" id="IPR012677">
    <property type="entry name" value="Nucleotide-bd_a/b_plait_sf"/>
</dbReference>
<evidence type="ECO:0000256" key="3">
    <source>
        <dbReference type="PROSITE-ProRule" id="PRU00176"/>
    </source>
</evidence>
<dbReference type="AlphaFoldDB" id="A0A814R278"/>
<dbReference type="Pfam" id="PF11835">
    <property type="entry name" value="RRM_8"/>
    <property type="match status" value="1"/>
</dbReference>
<dbReference type="EMBL" id="CAJNOQ010006212">
    <property type="protein sequence ID" value="CAF1127556.1"/>
    <property type="molecule type" value="Genomic_DNA"/>
</dbReference>
<evidence type="ECO:0000256" key="4">
    <source>
        <dbReference type="SAM" id="MobiDB-lite"/>
    </source>
</evidence>
<comment type="caution">
    <text evidence="6">The sequence shown here is derived from an EMBL/GenBank/DDBJ whole genome shotgun (WGS) entry which is preliminary data.</text>
</comment>
<dbReference type="GO" id="GO:0003723">
    <property type="term" value="F:RNA binding"/>
    <property type="evidence" value="ECO:0007669"/>
    <property type="project" value="UniProtKB-UniRule"/>
</dbReference>
<gene>
    <name evidence="6" type="ORF">GPM918_LOCUS20015</name>
    <name evidence="7" type="ORF">SRO942_LOCUS20012</name>
</gene>
<feature type="compositionally biased region" description="Polar residues" evidence="4">
    <location>
        <begin position="8"/>
        <end position="25"/>
    </location>
</feature>
<evidence type="ECO:0000313" key="6">
    <source>
        <dbReference type="EMBL" id="CAF1127556.1"/>
    </source>
</evidence>
<dbReference type="PROSITE" id="PS50102">
    <property type="entry name" value="RRM"/>
    <property type="match status" value="1"/>
</dbReference>
<protein>
    <recommendedName>
        <fullName evidence="5">RRM domain-containing protein</fullName>
    </recommendedName>
</protein>
<feature type="region of interest" description="Disordered" evidence="4">
    <location>
        <begin position="1"/>
        <end position="25"/>
    </location>
</feature>
<dbReference type="Proteomes" id="UP000681722">
    <property type="component" value="Unassembled WGS sequence"/>
</dbReference>
<dbReference type="InterPro" id="IPR021790">
    <property type="entry name" value="PTBP1-like_RRM2"/>
</dbReference>
<evidence type="ECO:0000256" key="2">
    <source>
        <dbReference type="ARBA" id="ARBA00022884"/>
    </source>
</evidence>
<dbReference type="EMBL" id="CAJOBC010006212">
    <property type="protein sequence ID" value="CAF3891082.1"/>
    <property type="molecule type" value="Genomic_DNA"/>
</dbReference>
<feature type="non-terminal residue" evidence="6">
    <location>
        <position position="1"/>
    </location>
</feature>
<evidence type="ECO:0000256" key="1">
    <source>
        <dbReference type="ARBA" id="ARBA00022737"/>
    </source>
</evidence>
<name>A0A814R278_9BILA</name>
<feature type="region of interest" description="Disordered" evidence="4">
    <location>
        <begin position="162"/>
        <end position="203"/>
    </location>
</feature>
<evidence type="ECO:0000259" key="5">
    <source>
        <dbReference type="PROSITE" id="PS50102"/>
    </source>
</evidence>
<evidence type="ECO:0000313" key="7">
    <source>
        <dbReference type="EMBL" id="CAF3891082.1"/>
    </source>
</evidence>
<dbReference type="Proteomes" id="UP000663829">
    <property type="component" value="Unassembled WGS sequence"/>
</dbReference>
<proteinExistence type="predicted"/>
<dbReference type="OrthoDB" id="302770at2759"/>
<dbReference type="PANTHER" id="PTHR15592">
    <property type="entry name" value="MATRIN 3/NUCLEAR PROTEIN 220-RELATED"/>
    <property type="match status" value="1"/>
</dbReference>
<keyword evidence="8" id="KW-1185">Reference proteome</keyword>